<name>A0A433NRG8_CHLFR</name>
<dbReference type="EMBL" id="RSCJ01000001">
    <property type="protein sequence ID" value="RUR86847.1"/>
    <property type="molecule type" value="Genomic_DNA"/>
</dbReference>
<dbReference type="Gene3D" id="1.10.101.10">
    <property type="entry name" value="PGBD-like superfamily/PGBD"/>
    <property type="match status" value="2"/>
</dbReference>
<evidence type="ECO:0000256" key="1">
    <source>
        <dbReference type="SAM" id="MobiDB-lite"/>
    </source>
</evidence>
<evidence type="ECO:0000313" key="4">
    <source>
        <dbReference type="Proteomes" id="UP000268857"/>
    </source>
</evidence>
<protein>
    <recommendedName>
        <fullName evidence="2">Peptidoglycan binding-like domain-containing protein</fullName>
    </recommendedName>
</protein>
<dbReference type="Pfam" id="PF01471">
    <property type="entry name" value="PG_binding_1"/>
    <property type="match status" value="2"/>
</dbReference>
<reference evidence="3 4" key="1">
    <citation type="journal article" date="2019" name="Genome Biol. Evol.">
        <title>Day and night: Metabolic profiles and evolutionary relationships of six axenic non-marine cyanobacteria.</title>
        <authorList>
            <person name="Will S.E."/>
            <person name="Henke P."/>
            <person name="Boedeker C."/>
            <person name="Huang S."/>
            <person name="Brinkmann H."/>
            <person name="Rohde M."/>
            <person name="Jarek M."/>
            <person name="Friedl T."/>
            <person name="Seufert S."/>
            <person name="Schumacher M."/>
            <person name="Overmann J."/>
            <person name="Neumann-Schaal M."/>
            <person name="Petersen J."/>
        </authorList>
    </citation>
    <scope>NUCLEOTIDE SEQUENCE [LARGE SCALE GENOMIC DNA]</scope>
    <source>
        <strain evidence="3 4">PCC 6912</strain>
    </source>
</reference>
<dbReference type="AlphaFoldDB" id="A0A433NRG8"/>
<sequence length="289" mass="31416">MLEVRQRPKFLLGSEIILYSFVPLLFSTSTLVSFAQTSQHIAPVIAQDRINRPTLQLGSQGQPVSELQAALTLLGFYTGTVDGIYNEITAAAVSQFQQAAGLNPNGIVDINTWQRLFPSEIVSAPTSASNPPNNFPVPTQSVNTPKTVATTSEPQPTKPHQKTTTPTHSQNKPKTQSSSTHKQQTTRSPQQGNRRSQSTPLIQPTPRSQQIPGIQYTPEGFPILRVGMRGSEVVKLQKILKRLGLLKGDIDGNFGEATQAAAIALQKRHGIEADGVVGNATWKVLLQQR</sequence>
<dbReference type="STRING" id="211165.GCA_000317285_05201"/>
<accession>A0A433NRG8</accession>
<dbReference type="SUPFAM" id="SSF47090">
    <property type="entry name" value="PGBD-like"/>
    <property type="match status" value="2"/>
</dbReference>
<dbReference type="Proteomes" id="UP000268857">
    <property type="component" value="Unassembled WGS sequence"/>
</dbReference>
<proteinExistence type="predicted"/>
<evidence type="ECO:0000259" key="2">
    <source>
        <dbReference type="Pfam" id="PF01471"/>
    </source>
</evidence>
<feature type="region of interest" description="Disordered" evidence="1">
    <location>
        <begin position="124"/>
        <end position="215"/>
    </location>
</feature>
<dbReference type="InterPro" id="IPR036366">
    <property type="entry name" value="PGBDSf"/>
</dbReference>
<dbReference type="InterPro" id="IPR002477">
    <property type="entry name" value="Peptidoglycan-bd-like"/>
</dbReference>
<dbReference type="InterPro" id="IPR036365">
    <property type="entry name" value="PGBD-like_sf"/>
</dbReference>
<keyword evidence="4" id="KW-1185">Reference proteome</keyword>
<dbReference type="RefSeq" id="WP_016874238.1">
    <property type="nucleotide sequence ID" value="NZ_AJLN01000116.1"/>
</dbReference>
<feature type="domain" description="Peptidoglycan binding-like" evidence="2">
    <location>
        <begin position="229"/>
        <end position="285"/>
    </location>
</feature>
<organism evidence="3 4">
    <name type="scientific">Chlorogloeopsis fritschii PCC 6912</name>
    <dbReference type="NCBI Taxonomy" id="211165"/>
    <lineage>
        <taxon>Bacteria</taxon>
        <taxon>Bacillati</taxon>
        <taxon>Cyanobacteriota</taxon>
        <taxon>Cyanophyceae</taxon>
        <taxon>Nostocales</taxon>
        <taxon>Chlorogloeopsidaceae</taxon>
        <taxon>Chlorogloeopsis</taxon>
    </lineage>
</organism>
<evidence type="ECO:0000313" key="3">
    <source>
        <dbReference type="EMBL" id="RUR86847.1"/>
    </source>
</evidence>
<gene>
    <name evidence="3" type="ORF">PCC6912_02900</name>
</gene>
<feature type="compositionally biased region" description="Polar residues" evidence="1">
    <location>
        <begin position="124"/>
        <end position="153"/>
    </location>
</feature>
<feature type="compositionally biased region" description="Polar residues" evidence="1">
    <location>
        <begin position="187"/>
        <end position="212"/>
    </location>
</feature>
<feature type="compositionally biased region" description="Low complexity" evidence="1">
    <location>
        <begin position="162"/>
        <end position="186"/>
    </location>
</feature>
<dbReference type="OrthoDB" id="529556at2"/>
<comment type="caution">
    <text evidence="3">The sequence shown here is derived from an EMBL/GenBank/DDBJ whole genome shotgun (WGS) entry which is preliminary data.</text>
</comment>
<feature type="domain" description="Peptidoglycan binding-like" evidence="2">
    <location>
        <begin position="60"/>
        <end position="116"/>
    </location>
</feature>